<dbReference type="SUPFAM" id="SSF52540">
    <property type="entry name" value="P-loop containing nucleoside triphosphate hydrolases"/>
    <property type="match status" value="1"/>
</dbReference>
<keyword evidence="4" id="KW-1133">Transmembrane helix</keyword>
<keyword evidence="6" id="KW-0472">Membrane</keyword>
<dbReference type="RefSeq" id="WP_069445142.1">
    <property type="nucleotide sequence ID" value="NZ_LPWE01000013.1"/>
</dbReference>
<dbReference type="STRING" id="1774970.AUC70_09045"/>
<evidence type="ECO:0008006" key="10">
    <source>
        <dbReference type="Google" id="ProtNLM"/>
    </source>
</evidence>
<evidence type="ECO:0000256" key="1">
    <source>
        <dbReference type="ARBA" id="ARBA00004323"/>
    </source>
</evidence>
<dbReference type="GO" id="GO:0008146">
    <property type="term" value="F:sulfotransferase activity"/>
    <property type="evidence" value="ECO:0007669"/>
    <property type="project" value="InterPro"/>
</dbReference>
<evidence type="ECO:0000256" key="7">
    <source>
        <dbReference type="ARBA" id="ARBA00023180"/>
    </source>
</evidence>
<keyword evidence="3" id="KW-0812">Transmembrane</keyword>
<evidence type="ECO:0000313" key="9">
    <source>
        <dbReference type="Proteomes" id="UP000094172"/>
    </source>
</evidence>
<dbReference type="EMBL" id="LPWE01000013">
    <property type="protein sequence ID" value="ODR93786.1"/>
    <property type="molecule type" value="Genomic_DNA"/>
</dbReference>
<proteinExistence type="predicted"/>
<evidence type="ECO:0000256" key="3">
    <source>
        <dbReference type="ARBA" id="ARBA00022692"/>
    </source>
</evidence>
<evidence type="ECO:0000313" key="8">
    <source>
        <dbReference type="EMBL" id="ODR93786.1"/>
    </source>
</evidence>
<evidence type="ECO:0000256" key="4">
    <source>
        <dbReference type="ARBA" id="ARBA00022989"/>
    </source>
</evidence>
<dbReference type="Pfam" id="PF03567">
    <property type="entry name" value="Sulfotransfer_2"/>
    <property type="match status" value="1"/>
</dbReference>
<comment type="subcellular location">
    <subcellularLocation>
        <location evidence="1">Golgi apparatus membrane</location>
        <topology evidence="1">Single-pass type II membrane protein</topology>
    </subcellularLocation>
</comment>
<dbReference type="GO" id="GO:0016020">
    <property type="term" value="C:membrane"/>
    <property type="evidence" value="ECO:0007669"/>
    <property type="project" value="InterPro"/>
</dbReference>
<dbReference type="GO" id="GO:0016051">
    <property type="term" value="P:carbohydrate biosynthetic process"/>
    <property type="evidence" value="ECO:0007669"/>
    <property type="project" value="InterPro"/>
</dbReference>
<dbReference type="AlphaFoldDB" id="A0A1E3VLF9"/>
<dbReference type="InterPro" id="IPR027417">
    <property type="entry name" value="P-loop_NTPase"/>
</dbReference>
<comment type="caution">
    <text evidence="8">The sequence shown here is derived from an EMBL/GenBank/DDBJ whole genome shotgun (WGS) entry which is preliminary data.</text>
</comment>
<keyword evidence="9" id="KW-1185">Reference proteome</keyword>
<evidence type="ECO:0000256" key="6">
    <source>
        <dbReference type="ARBA" id="ARBA00023136"/>
    </source>
</evidence>
<organism evidence="8 9">
    <name type="scientific">Methyloceanibacter stevinii</name>
    <dbReference type="NCBI Taxonomy" id="1774970"/>
    <lineage>
        <taxon>Bacteria</taxon>
        <taxon>Pseudomonadati</taxon>
        <taxon>Pseudomonadota</taxon>
        <taxon>Alphaproteobacteria</taxon>
        <taxon>Hyphomicrobiales</taxon>
        <taxon>Hyphomicrobiaceae</taxon>
        <taxon>Methyloceanibacter</taxon>
    </lineage>
</organism>
<accession>A0A1E3VLF9</accession>
<evidence type="ECO:0000256" key="5">
    <source>
        <dbReference type="ARBA" id="ARBA00023034"/>
    </source>
</evidence>
<keyword evidence="2" id="KW-0808">Transferase</keyword>
<keyword evidence="7" id="KW-0325">Glycoprotein</keyword>
<dbReference type="Gene3D" id="3.40.50.300">
    <property type="entry name" value="P-loop containing nucleotide triphosphate hydrolases"/>
    <property type="match status" value="1"/>
</dbReference>
<dbReference type="PANTHER" id="PTHR12137">
    <property type="entry name" value="CARBOHYDRATE SULFOTRANSFERASE"/>
    <property type="match status" value="1"/>
</dbReference>
<dbReference type="InterPro" id="IPR005331">
    <property type="entry name" value="Sulfotransferase"/>
</dbReference>
<name>A0A1E3VLF9_9HYPH</name>
<protein>
    <recommendedName>
        <fullName evidence="10">Chondroitin 4-O-sulfotransferase</fullName>
    </recommendedName>
</protein>
<dbReference type="PANTHER" id="PTHR12137:SF54">
    <property type="entry name" value="CARBOHYDRATE SULFOTRANSFERASE"/>
    <property type="match status" value="1"/>
</dbReference>
<gene>
    <name evidence="8" type="ORF">AUC70_09045</name>
</gene>
<dbReference type="Proteomes" id="UP000094172">
    <property type="component" value="Unassembled WGS sequence"/>
</dbReference>
<reference evidence="8 9" key="1">
    <citation type="journal article" date="2016" name="Environ. Microbiol.">
        <title>New Methyloceanibacter diversity from North Sea sediments includes methanotroph containing solely the soluble methane monooxygenase.</title>
        <authorList>
            <person name="Vekeman B."/>
            <person name="Kerckhof F.M."/>
            <person name="Cremers G."/>
            <person name="de Vos P."/>
            <person name="Vandamme P."/>
            <person name="Boon N."/>
            <person name="Op den Camp H.J."/>
            <person name="Heylen K."/>
        </authorList>
    </citation>
    <scope>NUCLEOTIDE SEQUENCE [LARGE SCALE GENOMIC DNA]</scope>
    <source>
        <strain evidence="8 9">R-67176</strain>
    </source>
</reference>
<dbReference type="InterPro" id="IPR018011">
    <property type="entry name" value="Carb_sulfotrans_8-10"/>
</dbReference>
<keyword evidence="5" id="KW-0333">Golgi apparatus</keyword>
<evidence type="ECO:0000256" key="2">
    <source>
        <dbReference type="ARBA" id="ARBA00022679"/>
    </source>
</evidence>
<sequence length="231" mass="27410">MILSHKHKFIFIKTKKTAGTAIEAAISQLCGPDDVITPYRAASEKDRKGLGPQNYRIEHPLKPQRPLWRKLLGRPERYWHPTIGYYEHMPAWRIRNYVGEDIWNSYFKFAFDRNPWDRQVSWYNYKTKSKKTRPSFERYMQRPTAYVDNHELYMLDGALAVDFLGRYENLEEDLNTALRQAGVETKVSVPKVNVTPNKDSERSYRSYYTPALQEQVANWYQPEIELLGYDF</sequence>